<evidence type="ECO:0000259" key="3">
    <source>
        <dbReference type="PROSITE" id="PS51135"/>
    </source>
</evidence>
<dbReference type="GO" id="GO:0006915">
    <property type="term" value="P:apoptotic process"/>
    <property type="evidence" value="ECO:0007669"/>
    <property type="project" value="UniProtKB-UniRule"/>
</dbReference>
<dbReference type="Gene3D" id="3.10.20.10">
    <property type="match status" value="1"/>
</dbReference>
<name>A0A9P0BHS9_BRAAE</name>
<dbReference type="AlphaFoldDB" id="A0A9P0BHS9"/>
<dbReference type="Proteomes" id="UP001154078">
    <property type="component" value="Chromosome 8"/>
</dbReference>
<evidence type="ECO:0000256" key="1">
    <source>
        <dbReference type="ARBA" id="ARBA00022703"/>
    </source>
</evidence>
<dbReference type="SMART" id="SM00266">
    <property type="entry name" value="CAD"/>
    <property type="match status" value="1"/>
</dbReference>
<evidence type="ECO:0000256" key="2">
    <source>
        <dbReference type="PROSITE-ProRule" id="PRU00447"/>
    </source>
</evidence>
<accession>A0A9P0BHS9</accession>
<dbReference type="Pfam" id="PF02017">
    <property type="entry name" value="CIDE-N"/>
    <property type="match status" value="1"/>
</dbReference>
<gene>
    <name evidence="4" type="ORF">MELIAE_LOCUS12032</name>
</gene>
<evidence type="ECO:0000313" key="5">
    <source>
        <dbReference type="Proteomes" id="UP001154078"/>
    </source>
</evidence>
<proteinExistence type="predicted"/>
<evidence type="ECO:0000313" key="4">
    <source>
        <dbReference type="EMBL" id="CAH0563027.1"/>
    </source>
</evidence>
<dbReference type="EMBL" id="OV121139">
    <property type="protein sequence ID" value="CAH0563027.1"/>
    <property type="molecule type" value="Genomic_DNA"/>
</dbReference>
<feature type="domain" description="CIDE-N" evidence="3">
    <location>
        <begin position="2"/>
        <end position="80"/>
    </location>
</feature>
<keyword evidence="1 2" id="KW-0053">Apoptosis</keyword>
<dbReference type="OrthoDB" id="8806090at2759"/>
<keyword evidence="5" id="KW-1185">Reference proteome</keyword>
<protein>
    <recommendedName>
        <fullName evidence="3">CIDE-N domain-containing protein</fullName>
    </recommendedName>
</protein>
<sequence>MSNHVFKVWSQDRQRKTLALVTEPNIYTKLILKASEKLQIDGTSLVLNSDGTELDDEDEILIEIKKETLILLKKNEQWSLETHKSDTSLATTATISSNTSSKLNNWLHNTDDVSIVHLETEEIQNQSVLLPLQEISPIINLEITNDCNMELLWANYGIKCPMIFYSNVLKANHLHLLFPI</sequence>
<dbReference type="SUPFAM" id="SSF54277">
    <property type="entry name" value="CAD &amp; PB1 domains"/>
    <property type="match status" value="1"/>
</dbReference>
<reference evidence="4" key="1">
    <citation type="submission" date="2021-12" db="EMBL/GenBank/DDBJ databases">
        <authorList>
            <person name="King R."/>
        </authorList>
    </citation>
    <scope>NUCLEOTIDE SEQUENCE</scope>
</reference>
<dbReference type="PROSITE" id="PS51135">
    <property type="entry name" value="CIDE_N"/>
    <property type="match status" value="1"/>
</dbReference>
<dbReference type="InterPro" id="IPR003508">
    <property type="entry name" value="CIDE-N_dom"/>
</dbReference>
<organism evidence="4 5">
    <name type="scientific">Brassicogethes aeneus</name>
    <name type="common">Rape pollen beetle</name>
    <name type="synonym">Meligethes aeneus</name>
    <dbReference type="NCBI Taxonomy" id="1431903"/>
    <lineage>
        <taxon>Eukaryota</taxon>
        <taxon>Metazoa</taxon>
        <taxon>Ecdysozoa</taxon>
        <taxon>Arthropoda</taxon>
        <taxon>Hexapoda</taxon>
        <taxon>Insecta</taxon>
        <taxon>Pterygota</taxon>
        <taxon>Neoptera</taxon>
        <taxon>Endopterygota</taxon>
        <taxon>Coleoptera</taxon>
        <taxon>Polyphaga</taxon>
        <taxon>Cucujiformia</taxon>
        <taxon>Nitidulidae</taxon>
        <taxon>Meligethinae</taxon>
        <taxon>Brassicogethes</taxon>
    </lineage>
</organism>